<protein>
    <submittedName>
        <fullName evidence="2">Uncharacterized protein</fullName>
    </submittedName>
</protein>
<dbReference type="Proteomes" id="UP001632038">
    <property type="component" value="Unassembled WGS sequence"/>
</dbReference>
<dbReference type="PANTHER" id="PTHR13245:SF14">
    <property type="entry name" value="RRP15-LIKE PROTEIN"/>
    <property type="match status" value="1"/>
</dbReference>
<accession>A0ABD3DYH7</accession>
<reference evidence="3" key="1">
    <citation type="journal article" date="2024" name="IScience">
        <title>Strigolactones Initiate the Formation of Haustorium-like Structures in Castilleja.</title>
        <authorList>
            <person name="Buerger M."/>
            <person name="Peterson D."/>
            <person name="Chory J."/>
        </authorList>
    </citation>
    <scope>NUCLEOTIDE SEQUENCE [LARGE SCALE GENOMIC DNA]</scope>
</reference>
<gene>
    <name evidence="2" type="ORF">CASFOL_011090</name>
</gene>
<evidence type="ECO:0000313" key="2">
    <source>
        <dbReference type="EMBL" id="KAL3645910.1"/>
    </source>
</evidence>
<organism evidence="2 3">
    <name type="scientific">Castilleja foliolosa</name>
    <dbReference type="NCBI Taxonomy" id="1961234"/>
    <lineage>
        <taxon>Eukaryota</taxon>
        <taxon>Viridiplantae</taxon>
        <taxon>Streptophyta</taxon>
        <taxon>Embryophyta</taxon>
        <taxon>Tracheophyta</taxon>
        <taxon>Spermatophyta</taxon>
        <taxon>Magnoliopsida</taxon>
        <taxon>eudicotyledons</taxon>
        <taxon>Gunneridae</taxon>
        <taxon>Pentapetalae</taxon>
        <taxon>asterids</taxon>
        <taxon>lamiids</taxon>
        <taxon>Lamiales</taxon>
        <taxon>Orobanchaceae</taxon>
        <taxon>Pedicularideae</taxon>
        <taxon>Castillejinae</taxon>
        <taxon>Castilleja</taxon>
    </lineage>
</organism>
<evidence type="ECO:0000256" key="1">
    <source>
        <dbReference type="ARBA" id="ARBA00007462"/>
    </source>
</evidence>
<name>A0ABD3DYH7_9LAMI</name>
<keyword evidence="3" id="KW-1185">Reference proteome</keyword>
<comment type="caution">
    <text evidence="2">The sequence shown here is derived from an EMBL/GenBank/DDBJ whole genome shotgun (WGS) entry which is preliminary data.</text>
</comment>
<proteinExistence type="inferred from homology"/>
<sequence>MMSSTAMAAGGAGTTRGPVLSANKKLIAEKLAEEEADKKVKGEVKKEKLREAEQGHIKLESILDAHEKFLLGVATKGGQQGPECSEMFKPIKVERREGVIVEALKLDSLQKLCSSLEPILLTVTKVVIVSSRLLVATKPCLIRV</sequence>
<dbReference type="Pfam" id="PF07890">
    <property type="entry name" value="Rrp15p"/>
    <property type="match status" value="1"/>
</dbReference>
<dbReference type="AlphaFoldDB" id="A0ABD3DYH7"/>
<comment type="similarity">
    <text evidence="1">Belongs to the RRP15 family.</text>
</comment>
<evidence type="ECO:0000313" key="3">
    <source>
        <dbReference type="Proteomes" id="UP001632038"/>
    </source>
</evidence>
<dbReference type="EMBL" id="JAVIJP010000013">
    <property type="protein sequence ID" value="KAL3645910.1"/>
    <property type="molecule type" value="Genomic_DNA"/>
</dbReference>
<dbReference type="PANTHER" id="PTHR13245">
    <property type="entry name" value="RRP15-LIKE PROTEIN"/>
    <property type="match status" value="1"/>
</dbReference>
<dbReference type="InterPro" id="IPR012459">
    <property type="entry name" value="Rrp15"/>
</dbReference>